<dbReference type="Gene3D" id="1.10.540.10">
    <property type="entry name" value="Acyl-CoA dehydrogenase/oxidase, N-terminal domain"/>
    <property type="match status" value="1"/>
</dbReference>
<evidence type="ECO:0000259" key="6">
    <source>
        <dbReference type="Pfam" id="PF00441"/>
    </source>
</evidence>
<dbReference type="FunFam" id="1.10.540.10:FF:000002">
    <property type="entry name" value="Acyl-CoA dehydrogenase FadE19"/>
    <property type="match status" value="1"/>
</dbReference>
<dbReference type="InterPro" id="IPR036250">
    <property type="entry name" value="AcylCo_DH-like_C"/>
</dbReference>
<gene>
    <name evidence="9" type="ORF">UFOPK3423_01019</name>
</gene>
<dbReference type="InterPro" id="IPR009100">
    <property type="entry name" value="AcylCoA_DH/oxidase_NM_dom_sf"/>
</dbReference>
<dbReference type="EMBL" id="CAFBLQ010000106">
    <property type="protein sequence ID" value="CAB4876174.1"/>
    <property type="molecule type" value="Genomic_DNA"/>
</dbReference>
<dbReference type="SUPFAM" id="SSF47203">
    <property type="entry name" value="Acyl-CoA dehydrogenase C-terminal domain-like"/>
    <property type="match status" value="1"/>
</dbReference>
<feature type="domain" description="Acyl-CoA dehydrogenase/oxidase N-terminal" evidence="8">
    <location>
        <begin position="34"/>
        <end position="146"/>
    </location>
</feature>
<accession>A0A6J7E5U1</accession>
<keyword evidence="3" id="KW-0285">Flavoprotein</keyword>
<keyword evidence="5" id="KW-0560">Oxidoreductase</keyword>
<dbReference type="SUPFAM" id="SSF56645">
    <property type="entry name" value="Acyl-CoA dehydrogenase NM domain-like"/>
    <property type="match status" value="1"/>
</dbReference>
<evidence type="ECO:0000256" key="4">
    <source>
        <dbReference type="ARBA" id="ARBA00022827"/>
    </source>
</evidence>
<dbReference type="Gene3D" id="1.20.140.10">
    <property type="entry name" value="Butyryl-CoA Dehydrogenase, subunit A, domain 3"/>
    <property type="match status" value="1"/>
</dbReference>
<dbReference type="Pfam" id="PF02771">
    <property type="entry name" value="Acyl-CoA_dh_N"/>
    <property type="match status" value="1"/>
</dbReference>
<dbReference type="PROSITE" id="PS00072">
    <property type="entry name" value="ACYL_COA_DH_1"/>
    <property type="match status" value="1"/>
</dbReference>
<dbReference type="InterPro" id="IPR009075">
    <property type="entry name" value="AcylCo_DH/oxidase_C"/>
</dbReference>
<evidence type="ECO:0000256" key="3">
    <source>
        <dbReference type="ARBA" id="ARBA00022630"/>
    </source>
</evidence>
<organism evidence="9">
    <name type="scientific">freshwater metagenome</name>
    <dbReference type="NCBI Taxonomy" id="449393"/>
    <lineage>
        <taxon>unclassified sequences</taxon>
        <taxon>metagenomes</taxon>
        <taxon>ecological metagenomes</taxon>
    </lineage>
</organism>
<evidence type="ECO:0000256" key="2">
    <source>
        <dbReference type="ARBA" id="ARBA00009347"/>
    </source>
</evidence>
<sequence length="409" mass="45503">MIPMERLLYLPRMASETNVLKPDHGAGKRHFIFTDEHEQLRETIRAYAVKELAPHADEWEETTFPDQVFHRMGELGFLGLDKPEEYGGQGGDYYTSLVLAEELVHANSGGLAMGVAVHTDMAMPPILAFGTEEQKQDWVVPAIRGEKILCLGITEPDAGSDVSAIRTHARYDEATDEYVINGAKTYITNGHRADLIVLVTKTDPDAGYDGFTLFLVPMDAPGVIREKRLEKLGMHASDTALLAFQDVRVPSSAILGEKGKGFYHIMWELQGERLIGAAGCVAGAQYALEKTIRYALERTAFGRPIGKFQVTRHKVADMATKIEAARQLVYMTAWRFQNGEYPVREISMAKLYAAQVAVDVADECIQIHGGAGYMKEYGIERIWRDMRLNRIGAGTDEIMLDVIGRSYGL</sequence>
<dbReference type="PANTHER" id="PTHR43884:SF12">
    <property type="entry name" value="ISOVALERYL-COA DEHYDROGENASE, MITOCHONDRIAL-RELATED"/>
    <property type="match status" value="1"/>
</dbReference>
<dbReference type="GO" id="GO:0050660">
    <property type="term" value="F:flavin adenine dinucleotide binding"/>
    <property type="evidence" value="ECO:0007669"/>
    <property type="project" value="InterPro"/>
</dbReference>
<comment type="cofactor">
    <cofactor evidence="1">
        <name>FAD</name>
        <dbReference type="ChEBI" id="CHEBI:57692"/>
    </cofactor>
</comment>
<dbReference type="FunFam" id="1.20.140.10:FF:000001">
    <property type="entry name" value="Acyl-CoA dehydrogenase"/>
    <property type="match status" value="1"/>
</dbReference>
<dbReference type="GO" id="GO:0003995">
    <property type="term" value="F:acyl-CoA dehydrogenase activity"/>
    <property type="evidence" value="ECO:0007669"/>
    <property type="project" value="InterPro"/>
</dbReference>
<dbReference type="Pfam" id="PF02770">
    <property type="entry name" value="Acyl-CoA_dh_M"/>
    <property type="match status" value="1"/>
</dbReference>
<dbReference type="InterPro" id="IPR006091">
    <property type="entry name" value="Acyl-CoA_Oxase/DH_mid-dom"/>
</dbReference>
<dbReference type="PROSITE" id="PS00073">
    <property type="entry name" value="ACYL_COA_DH_2"/>
    <property type="match status" value="1"/>
</dbReference>
<name>A0A6J7E5U1_9ZZZZ</name>
<keyword evidence="4" id="KW-0274">FAD</keyword>
<proteinExistence type="inferred from homology"/>
<dbReference type="InterPro" id="IPR046373">
    <property type="entry name" value="Acyl-CoA_Oxase/DH_mid-dom_sf"/>
</dbReference>
<dbReference type="Gene3D" id="2.40.110.10">
    <property type="entry name" value="Butyryl-CoA Dehydrogenase, subunit A, domain 2"/>
    <property type="match status" value="1"/>
</dbReference>
<dbReference type="Pfam" id="PF00441">
    <property type="entry name" value="Acyl-CoA_dh_1"/>
    <property type="match status" value="1"/>
</dbReference>
<dbReference type="FunFam" id="2.40.110.10:FF:000002">
    <property type="entry name" value="Acyl-CoA dehydrogenase fadE12"/>
    <property type="match status" value="1"/>
</dbReference>
<reference evidence="9" key="1">
    <citation type="submission" date="2020-05" db="EMBL/GenBank/DDBJ databases">
        <authorList>
            <person name="Chiriac C."/>
            <person name="Salcher M."/>
            <person name="Ghai R."/>
            <person name="Kavagutti S V."/>
        </authorList>
    </citation>
    <scope>NUCLEOTIDE SEQUENCE</scope>
</reference>
<feature type="domain" description="Acyl-CoA dehydrogenase/oxidase C-terminal" evidence="6">
    <location>
        <begin position="259"/>
        <end position="406"/>
    </location>
</feature>
<protein>
    <submittedName>
        <fullName evidence="9">Unannotated protein</fullName>
    </submittedName>
</protein>
<evidence type="ECO:0000259" key="8">
    <source>
        <dbReference type="Pfam" id="PF02771"/>
    </source>
</evidence>
<evidence type="ECO:0000259" key="7">
    <source>
        <dbReference type="Pfam" id="PF02770"/>
    </source>
</evidence>
<comment type="similarity">
    <text evidence="2">Belongs to the acyl-CoA dehydrogenase family.</text>
</comment>
<dbReference type="PANTHER" id="PTHR43884">
    <property type="entry name" value="ACYL-COA DEHYDROGENASE"/>
    <property type="match status" value="1"/>
</dbReference>
<evidence type="ECO:0000256" key="5">
    <source>
        <dbReference type="ARBA" id="ARBA00023002"/>
    </source>
</evidence>
<dbReference type="InterPro" id="IPR013786">
    <property type="entry name" value="AcylCoA_DH/ox_N"/>
</dbReference>
<dbReference type="InterPro" id="IPR006089">
    <property type="entry name" value="Acyl-CoA_DH_CS"/>
</dbReference>
<dbReference type="AlphaFoldDB" id="A0A6J7E5U1"/>
<evidence type="ECO:0000256" key="1">
    <source>
        <dbReference type="ARBA" id="ARBA00001974"/>
    </source>
</evidence>
<dbReference type="PIRSF" id="PIRSF016578">
    <property type="entry name" value="HsaA"/>
    <property type="match status" value="1"/>
</dbReference>
<evidence type="ECO:0000313" key="9">
    <source>
        <dbReference type="EMBL" id="CAB4876174.1"/>
    </source>
</evidence>
<feature type="domain" description="Acyl-CoA oxidase/dehydrogenase middle" evidence="7">
    <location>
        <begin position="150"/>
        <end position="247"/>
    </location>
</feature>
<dbReference type="InterPro" id="IPR037069">
    <property type="entry name" value="AcylCoA_DH/ox_N_sf"/>
</dbReference>